<evidence type="ECO:0000256" key="7">
    <source>
        <dbReference type="ARBA" id="ARBA00049929"/>
    </source>
</evidence>
<dbReference type="InterPro" id="IPR014729">
    <property type="entry name" value="Rossmann-like_a/b/a_fold"/>
</dbReference>
<keyword evidence="2 8" id="KW-0436">Ligase</keyword>
<dbReference type="HAMAP" id="MF_00140_B">
    <property type="entry name" value="Trp_tRNA_synth_B"/>
    <property type="match status" value="1"/>
</dbReference>
<keyword evidence="3 8" id="KW-0547">Nucleotide-binding</keyword>
<dbReference type="Gene3D" id="1.10.240.10">
    <property type="entry name" value="Tyrosyl-Transfer RNA Synthetase"/>
    <property type="match status" value="1"/>
</dbReference>
<evidence type="ECO:0000256" key="2">
    <source>
        <dbReference type="ARBA" id="ARBA00022598"/>
    </source>
</evidence>
<feature type="binding site" evidence="8">
    <location>
        <begin position="9"/>
        <end position="11"/>
    </location>
    <ligand>
        <name>ATP</name>
        <dbReference type="ChEBI" id="CHEBI:30616"/>
    </ligand>
</feature>
<feature type="binding site" evidence="8">
    <location>
        <position position="135"/>
    </location>
    <ligand>
        <name>L-tryptophan</name>
        <dbReference type="ChEBI" id="CHEBI:57912"/>
    </ligand>
</feature>
<comment type="catalytic activity">
    <reaction evidence="7 8">
        <text>tRNA(Trp) + L-tryptophan + ATP = L-tryptophyl-tRNA(Trp) + AMP + diphosphate + H(+)</text>
        <dbReference type="Rhea" id="RHEA:24080"/>
        <dbReference type="Rhea" id="RHEA-COMP:9671"/>
        <dbReference type="Rhea" id="RHEA-COMP:9705"/>
        <dbReference type="ChEBI" id="CHEBI:15378"/>
        <dbReference type="ChEBI" id="CHEBI:30616"/>
        <dbReference type="ChEBI" id="CHEBI:33019"/>
        <dbReference type="ChEBI" id="CHEBI:57912"/>
        <dbReference type="ChEBI" id="CHEBI:78442"/>
        <dbReference type="ChEBI" id="CHEBI:78535"/>
        <dbReference type="ChEBI" id="CHEBI:456215"/>
        <dbReference type="EC" id="6.1.1.2"/>
    </reaction>
</comment>
<evidence type="ECO:0000256" key="5">
    <source>
        <dbReference type="ARBA" id="ARBA00022917"/>
    </source>
</evidence>
<dbReference type="Pfam" id="PF00579">
    <property type="entry name" value="tRNA-synt_1b"/>
    <property type="match status" value="1"/>
</dbReference>
<keyword evidence="4 8" id="KW-0067">ATP-binding</keyword>
<feature type="binding site" evidence="8">
    <location>
        <begin position="17"/>
        <end position="18"/>
    </location>
    <ligand>
        <name>ATP</name>
        <dbReference type="ChEBI" id="CHEBI:30616"/>
    </ligand>
</feature>
<dbReference type="GO" id="GO:0005829">
    <property type="term" value="C:cytosol"/>
    <property type="evidence" value="ECO:0007669"/>
    <property type="project" value="TreeGrafter"/>
</dbReference>
<dbReference type="RefSeq" id="WP_205745329.1">
    <property type="nucleotide sequence ID" value="NZ_BMHA01000002.1"/>
</dbReference>
<feature type="binding site" evidence="8">
    <location>
        <position position="186"/>
    </location>
    <ligand>
        <name>ATP</name>
        <dbReference type="ChEBI" id="CHEBI:30616"/>
    </ligand>
</feature>
<dbReference type="PROSITE" id="PS00178">
    <property type="entry name" value="AA_TRNA_LIGASE_I"/>
    <property type="match status" value="1"/>
</dbReference>
<dbReference type="GO" id="GO:0005524">
    <property type="term" value="F:ATP binding"/>
    <property type="evidence" value="ECO:0007669"/>
    <property type="project" value="UniProtKB-UniRule"/>
</dbReference>
<dbReference type="GO" id="GO:0004830">
    <property type="term" value="F:tryptophan-tRNA ligase activity"/>
    <property type="evidence" value="ECO:0007669"/>
    <property type="project" value="UniProtKB-UniRule"/>
</dbReference>
<name>A0A8J3A5S9_9ACTN</name>
<dbReference type="EC" id="6.1.1.2" evidence="8"/>
<organism evidence="10 11">
    <name type="scientific">Egicoccus halophilus</name>
    <dbReference type="NCBI Taxonomy" id="1670830"/>
    <lineage>
        <taxon>Bacteria</taxon>
        <taxon>Bacillati</taxon>
        <taxon>Actinomycetota</taxon>
        <taxon>Nitriliruptoria</taxon>
        <taxon>Egicoccales</taxon>
        <taxon>Egicoccaceae</taxon>
        <taxon>Egicoccus</taxon>
    </lineage>
</organism>
<keyword evidence="8" id="KW-0963">Cytoplasm</keyword>
<comment type="caution">
    <text evidence="10">The sequence shown here is derived from an EMBL/GenBank/DDBJ whole genome shotgun (WGS) entry which is preliminary data.</text>
</comment>
<comment type="function">
    <text evidence="8">Catalyzes the attachment of tryptophan to tRNA(Trp).</text>
</comment>
<feature type="short sequence motif" description="'KMSKS' region" evidence="8">
    <location>
        <begin position="195"/>
        <end position="199"/>
    </location>
</feature>
<dbReference type="FunFam" id="1.10.240.10:FF:000002">
    <property type="entry name" value="Tryptophan--tRNA ligase"/>
    <property type="match status" value="1"/>
</dbReference>
<dbReference type="NCBIfam" id="TIGR00233">
    <property type="entry name" value="trpS"/>
    <property type="match status" value="1"/>
</dbReference>
<dbReference type="SUPFAM" id="SSF52374">
    <property type="entry name" value="Nucleotidylyl transferase"/>
    <property type="match status" value="1"/>
</dbReference>
<keyword evidence="11" id="KW-1185">Reference proteome</keyword>
<dbReference type="PANTHER" id="PTHR43766:SF1">
    <property type="entry name" value="TRYPTOPHAN--TRNA LIGASE, MITOCHONDRIAL"/>
    <property type="match status" value="1"/>
</dbReference>
<dbReference type="PRINTS" id="PR01039">
    <property type="entry name" value="TRNASYNTHTRP"/>
</dbReference>
<dbReference type="EMBL" id="BMHA01000002">
    <property type="protein sequence ID" value="GGI03819.1"/>
    <property type="molecule type" value="Genomic_DNA"/>
</dbReference>
<protein>
    <recommendedName>
        <fullName evidence="8">Tryptophan--tRNA ligase</fullName>
        <ecNumber evidence="8">6.1.1.2</ecNumber>
    </recommendedName>
    <alternativeName>
        <fullName evidence="8">Tryptophanyl-tRNA synthetase</fullName>
        <shortName evidence="8">TrpRS</shortName>
    </alternativeName>
</protein>
<comment type="similarity">
    <text evidence="1 8 9">Belongs to the class-I aminoacyl-tRNA synthetase family.</text>
</comment>
<evidence type="ECO:0000313" key="11">
    <source>
        <dbReference type="Proteomes" id="UP000650511"/>
    </source>
</evidence>
<comment type="subcellular location">
    <subcellularLocation>
        <location evidence="8">Cytoplasm</location>
    </subcellularLocation>
</comment>
<feature type="binding site" evidence="8">
    <location>
        <begin position="147"/>
        <end position="149"/>
    </location>
    <ligand>
        <name>ATP</name>
        <dbReference type="ChEBI" id="CHEBI:30616"/>
    </ligand>
</feature>
<dbReference type="InterPro" id="IPR024109">
    <property type="entry name" value="Trp-tRNA-ligase_bac-type"/>
</dbReference>
<dbReference type="GO" id="GO:0006436">
    <property type="term" value="P:tryptophanyl-tRNA aminoacylation"/>
    <property type="evidence" value="ECO:0007669"/>
    <property type="project" value="UniProtKB-UniRule"/>
</dbReference>
<reference evidence="10" key="2">
    <citation type="submission" date="2020-09" db="EMBL/GenBank/DDBJ databases">
        <authorList>
            <person name="Sun Q."/>
            <person name="Zhou Y."/>
        </authorList>
    </citation>
    <scope>NUCLEOTIDE SEQUENCE</scope>
    <source>
        <strain evidence="10">CGMCC 1.14988</strain>
    </source>
</reference>
<dbReference type="InterPro" id="IPR002306">
    <property type="entry name" value="Trp-tRNA-ligase"/>
</dbReference>
<keyword evidence="5 8" id="KW-0648">Protein biosynthesis</keyword>
<accession>A0A8J3A5S9</accession>
<evidence type="ECO:0000256" key="8">
    <source>
        <dbReference type="HAMAP-Rule" id="MF_00140"/>
    </source>
</evidence>
<dbReference type="AlphaFoldDB" id="A0A8J3A5S9"/>
<dbReference type="InterPro" id="IPR050203">
    <property type="entry name" value="Trp-tRNA_synthetase"/>
</dbReference>
<gene>
    <name evidence="10" type="primary">trpS2</name>
    <name evidence="8" type="synonym">trpS</name>
    <name evidence="10" type="ORF">GCM10011354_05950</name>
</gene>
<feature type="binding site" evidence="8">
    <location>
        <begin position="195"/>
        <end position="199"/>
    </location>
    <ligand>
        <name>ATP</name>
        <dbReference type="ChEBI" id="CHEBI:30616"/>
    </ligand>
</feature>
<evidence type="ECO:0000256" key="1">
    <source>
        <dbReference type="ARBA" id="ARBA00005594"/>
    </source>
</evidence>
<dbReference type="Gene3D" id="3.40.50.620">
    <property type="entry name" value="HUPs"/>
    <property type="match status" value="1"/>
</dbReference>
<dbReference type="CDD" id="cd00806">
    <property type="entry name" value="TrpRS_core"/>
    <property type="match status" value="1"/>
</dbReference>
<dbReference type="Proteomes" id="UP000650511">
    <property type="component" value="Unassembled WGS sequence"/>
</dbReference>
<dbReference type="InterPro" id="IPR001412">
    <property type="entry name" value="aa-tRNA-synth_I_CS"/>
</dbReference>
<dbReference type="InterPro" id="IPR002305">
    <property type="entry name" value="aa-tRNA-synth_Ic"/>
</dbReference>
<keyword evidence="6 8" id="KW-0030">Aminoacyl-tRNA synthetase</keyword>
<evidence type="ECO:0000313" key="10">
    <source>
        <dbReference type="EMBL" id="GGI03819.1"/>
    </source>
</evidence>
<evidence type="ECO:0000256" key="3">
    <source>
        <dbReference type="ARBA" id="ARBA00022741"/>
    </source>
</evidence>
<evidence type="ECO:0000256" key="9">
    <source>
        <dbReference type="RuleBase" id="RU363036"/>
    </source>
</evidence>
<evidence type="ECO:0000256" key="4">
    <source>
        <dbReference type="ARBA" id="ARBA00022840"/>
    </source>
</evidence>
<dbReference type="PANTHER" id="PTHR43766">
    <property type="entry name" value="TRYPTOPHAN--TRNA LIGASE, MITOCHONDRIAL"/>
    <property type="match status" value="1"/>
</dbReference>
<proteinExistence type="inferred from homology"/>
<sequence>MTRVFSGMQPSGDPHLGNLLGAWVNWVAMQDDAECIYCVVDLHAMTSPAEHDPATLRQRTVELATGMLAVGVDPERSILFVQSHLSEHAECTWLFNCVAGFGELRKQPQFKEKSEGRGESVSVGLFDYPVLQTADILLYAADEVPVGEDQRHHIELARDIGQRFNHRFGEVFTLPKAVHPEAGSRVMDLQDPTRKMSKSQSSEKGIVRLLDDPKKIEKKFRSAVTDSATDIRHDRDDKPGVSNLLEILAGATGDPIDKLAATYDGGGYGPFKQAVADAVVERLRPFQDRYRELEADPGEVAALLERGAERARAIAAPTLERAKQAMGLLPPGQV</sequence>
<reference evidence="10" key="1">
    <citation type="journal article" date="2014" name="Int. J. Syst. Evol. Microbiol.">
        <title>Complete genome sequence of Corynebacterium casei LMG S-19264T (=DSM 44701T), isolated from a smear-ripened cheese.</title>
        <authorList>
            <consortium name="US DOE Joint Genome Institute (JGI-PGF)"/>
            <person name="Walter F."/>
            <person name="Albersmeier A."/>
            <person name="Kalinowski J."/>
            <person name="Ruckert C."/>
        </authorList>
    </citation>
    <scope>NUCLEOTIDE SEQUENCE</scope>
    <source>
        <strain evidence="10">CGMCC 1.14988</strain>
    </source>
</reference>
<comment type="subunit">
    <text evidence="8">Homodimer.</text>
</comment>
<evidence type="ECO:0000256" key="6">
    <source>
        <dbReference type="ARBA" id="ARBA00023146"/>
    </source>
</evidence>
<feature type="short sequence motif" description="'HIGH' region" evidence="8">
    <location>
        <begin position="10"/>
        <end position="18"/>
    </location>
</feature>